<feature type="transmembrane region" description="Helical" evidence="1">
    <location>
        <begin position="117"/>
        <end position="144"/>
    </location>
</feature>
<dbReference type="EMBL" id="CP126980">
    <property type="protein sequence ID" value="WIM99003.1"/>
    <property type="molecule type" value="Genomic_DNA"/>
</dbReference>
<proteinExistence type="predicted"/>
<dbReference type="RefSeq" id="WP_284920442.1">
    <property type="nucleotide sequence ID" value="NZ_CP126980.1"/>
</dbReference>
<feature type="transmembrane region" description="Helical" evidence="1">
    <location>
        <begin position="186"/>
        <end position="210"/>
    </location>
</feature>
<feature type="transmembrane region" description="Helical" evidence="1">
    <location>
        <begin position="259"/>
        <end position="279"/>
    </location>
</feature>
<keyword evidence="1" id="KW-0472">Membrane</keyword>
<feature type="transmembrane region" description="Helical" evidence="1">
    <location>
        <begin position="156"/>
        <end position="174"/>
    </location>
</feature>
<sequence>MTAALAERPVHAPQRPGDPRRAMLALARVEAARLLRHPAVLAGLLLFAGPEVLRWLTGRADRFPVLQDADWSPQLLALLVLGGGALIGANLAALRADRHATTGWYDTLVLPPSWRTGGFLLSVVPFAVVVAALAGARIALLAALPGAAGRPNPYELALLPAVALLFGAAGVLLARLARTMIAAPLLLLAAAVVVFAAGLSSGASRVRWLLPVAVEEPPMPVPVALMSRPAGWHLAYVAGLVTLVSVAALAVAGARGRRLMVAGAAGLAAAVLAGSVQLLPMSGAVRDARATAAERPAAMQRCRPVGSVTYCAFGDFASWTGGWDAVVHGVLRAVPAEVAGRPLVVRQRLSTVDQLTNGRMVSAEEGAAAALAWQRVEAGAGTPDAVTVGTRWGDDLSEVGLAGLVAHRIVTRQPAPAHGPVCGARGVLIAWLAGQATPETAAGLREADATSWGGVPFGDMQFPVGFSVPDREMAVAWALLKRPTGDVAAVVARSWGELTAAGTSADRAGELFGVPVPPLPRAEERIRCDG</sequence>
<reference evidence="2 3" key="1">
    <citation type="submission" date="2023-06" db="EMBL/GenBank/DDBJ databases">
        <authorList>
            <person name="Yushchuk O."/>
            <person name="Binda E."/>
            <person name="Ruckert-Reed C."/>
            <person name="Fedorenko V."/>
            <person name="Kalinowski J."/>
            <person name="Marinelli F."/>
        </authorList>
    </citation>
    <scope>NUCLEOTIDE SEQUENCE [LARGE SCALE GENOMIC DNA]</scope>
    <source>
        <strain evidence="2 3">NRRL 3884</strain>
    </source>
</reference>
<evidence type="ECO:0000313" key="2">
    <source>
        <dbReference type="EMBL" id="WIM99003.1"/>
    </source>
</evidence>
<feature type="transmembrane region" description="Helical" evidence="1">
    <location>
        <begin position="76"/>
        <end position="96"/>
    </location>
</feature>
<dbReference type="Proteomes" id="UP001240150">
    <property type="component" value="Chromosome"/>
</dbReference>
<feature type="transmembrane region" description="Helical" evidence="1">
    <location>
        <begin position="38"/>
        <end position="56"/>
    </location>
</feature>
<keyword evidence="1" id="KW-0812">Transmembrane</keyword>
<gene>
    <name evidence="2" type="ORF">ACTOB_002631</name>
</gene>
<organism evidence="2 3">
    <name type="scientific">Actinoplanes oblitus</name>
    <dbReference type="NCBI Taxonomy" id="3040509"/>
    <lineage>
        <taxon>Bacteria</taxon>
        <taxon>Bacillati</taxon>
        <taxon>Actinomycetota</taxon>
        <taxon>Actinomycetes</taxon>
        <taxon>Micromonosporales</taxon>
        <taxon>Micromonosporaceae</taxon>
        <taxon>Actinoplanes</taxon>
    </lineage>
</organism>
<name>A0ABY8WPH9_9ACTN</name>
<keyword evidence="1" id="KW-1133">Transmembrane helix</keyword>
<keyword evidence="3" id="KW-1185">Reference proteome</keyword>
<accession>A0ABY8WPH9</accession>
<feature type="transmembrane region" description="Helical" evidence="1">
    <location>
        <begin position="230"/>
        <end position="252"/>
    </location>
</feature>
<evidence type="ECO:0008006" key="4">
    <source>
        <dbReference type="Google" id="ProtNLM"/>
    </source>
</evidence>
<evidence type="ECO:0000256" key="1">
    <source>
        <dbReference type="SAM" id="Phobius"/>
    </source>
</evidence>
<evidence type="ECO:0000313" key="3">
    <source>
        <dbReference type="Proteomes" id="UP001240150"/>
    </source>
</evidence>
<protein>
    <recommendedName>
        <fullName evidence="4">ABC transporter</fullName>
    </recommendedName>
</protein>